<gene>
    <name evidence="1" type="ORF">MNBD_GAMMA15-1193</name>
</gene>
<dbReference type="AlphaFoldDB" id="A0A3B0YD28"/>
<sequence length="413" mass="45694">MSGNPEKMQLWNVRKRVALLLVLALATPVLAARQEQKKGVIIPDAERIYSDVSTRIRATSEGASWEIPLPNGQAWIILKRSLQRLGVSVTESDSDTPQLLTEWITWGYDPASQTAQSKRPHFGSMGTMELHKFRFTLIKGSTDESTEIRVSDITYLKKVDIAPDSEYSWMEWRDTSPQAGAAFTFGRRLQGTYQAAMSLQSVSVVPQPVITLLPPEPVLAAPPTQIIIPAIAPPVAKVPHAPTPVQAAVPKKARLTTLAPIPESKPAATTVARTDAGLLASFPLEKTWDALLHALQELNIDTETVDRTQRVIVTRWIDANYDAKNQQLQFGSTGDSGWAFNWSGAGPQHHRFKLTVTDAGEGKTLVRARHTASQERVDQTPDSSQTLLVWENRETNPDVATAFLRRLRIIANY</sequence>
<reference evidence="1" key="1">
    <citation type="submission" date="2018-06" db="EMBL/GenBank/DDBJ databases">
        <authorList>
            <person name="Zhirakovskaya E."/>
        </authorList>
    </citation>
    <scope>NUCLEOTIDE SEQUENCE</scope>
</reference>
<organism evidence="1">
    <name type="scientific">hydrothermal vent metagenome</name>
    <dbReference type="NCBI Taxonomy" id="652676"/>
    <lineage>
        <taxon>unclassified sequences</taxon>
        <taxon>metagenomes</taxon>
        <taxon>ecological metagenomes</taxon>
    </lineage>
</organism>
<dbReference type="EMBL" id="UOFN01000101">
    <property type="protein sequence ID" value="VAW78755.1"/>
    <property type="molecule type" value="Genomic_DNA"/>
</dbReference>
<proteinExistence type="predicted"/>
<evidence type="ECO:0000313" key="1">
    <source>
        <dbReference type="EMBL" id="VAW78755.1"/>
    </source>
</evidence>
<protein>
    <submittedName>
        <fullName evidence="1">Uncharacterized protein</fullName>
    </submittedName>
</protein>
<accession>A0A3B0YD28</accession>
<name>A0A3B0YD28_9ZZZZ</name>